<keyword evidence="4" id="KW-1133">Transmembrane helix</keyword>
<dbReference type="InterPro" id="IPR036615">
    <property type="entry name" value="Mur_ligase_C_dom_sf"/>
</dbReference>
<keyword evidence="4" id="KW-0812">Transmembrane</keyword>
<accession>A0A1F7IJ32</accession>
<dbReference type="PANTHER" id="PTHR43024:SF1">
    <property type="entry name" value="UDP-N-ACETYLMURAMOYL-TRIPEPTIDE--D-ALANYL-D-ALANINE LIGASE"/>
    <property type="match status" value="1"/>
</dbReference>
<sequence>MILLGAGIIIYLLKSLDLLYLFQTKEYRLDRILNFLKEDNLLSILYFRKIRMPAITLRNILIAQGFFFNLIPIYLIFKNLNSLLLLIFIIFSPIVALLTMFLGIILSEIPVQLYRKIIIYQAKQMVKNSTAVFIGITGSYGKTSTKEFLFQILSQKYKVGKTQENYNSDIGVALSILKNLKPDTQYFITEIGAYRKGEIRSICQFINPKFGILTAVGNQHLSLFGSKKNLIDAKSELLESLPVDGIAYINKDIKEWKYFSQKTKAKIVYFSLSDIPTDIKINLLGVHNLQNLLPCIILASDLGIEKSIILKAVKNLRTLKGKLSFEKGINRSTILNDSYSSNVEGFLAALNTASQMNFKKKYVISPGLIELGTEKTPSYQKIIEVVNNYDLTLLTIDRLFKRLDSKNKVVDFHSENKLVDYIKEKADKNTLIVIEGRFERKTITSLVAHS</sequence>
<dbReference type="InterPro" id="IPR036565">
    <property type="entry name" value="Mur-like_cat_sf"/>
</dbReference>
<dbReference type="AlphaFoldDB" id="A0A1F7IJ32"/>
<dbReference type="EMBL" id="MGAI01000053">
    <property type="protein sequence ID" value="OGK43363.1"/>
    <property type="molecule type" value="Genomic_DNA"/>
</dbReference>
<keyword evidence="1" id="KW-0436">Ligase</keyword>
<keyword evidence="3" id="KW-0067">ATP-binding</keyword>
<name>A0A1F7IJ32_9BACT</name>
<dbReference type="SUPFAM" id="SSF53623">
    <property type="entry name" value="MurD-like peptide ligases, catalytic domain"/>
    <property type="match status" value="1"/>
</dbReference>
<organism evidence="6 7">
    <name type="scientific">Candidatus Roizmanbacteria bacterium RIFCSPLOWO2_01_FULL_37_16</name>
    <dbReference type="NCBI Taxonomy" id="1802058"/>
    <lineage>
        <taxon>Bacteria</taxon>
        <taxon>Candidatus Roizmaniibacteriota</taxon>
    </lineage>
</organism>
<evidence type="ECO:0000256" key="2">
    <source>
        <dbReference type="ARBA" id="ARBA00022741"/>
    </source>
</evidence>
<dbReference type="PANTHER" id="PTHR43024">
    <property type="entry name" value="UDP-N-ACETYLMURAMOYL-TRIPEPTIDE--D-ALANYL-D-ALANINE LIGASE"/>
    <property type="match status" value="1"/>
</dbReference>
<dbReference type="InterPro" id="IPR051046">
    <property type="entry name" value="MurCDEF_CellWall_CoF430Synth"/>
</dbReference>
<evidence type="ECO:0000256" key="3">
    <source>
        <dbReference type="ARBA" id="ARBA00022840"/>
    </source>
</evidence>
<dbReference type="Gene3D" id="3.40.1190.10">
    <property type="entry name" value="Mur-like, catalytic domain"/>
    <property type="match status" value="1"/>
</dbReference>
<evidence type="ECO:0000313" key="6">
    <source>
        <dbReference type="EMBL" id="OGK43363.1"/>
    </source>
</evidence>
<dbReference type="GO" id="GO:0005524">
    <property type="term" value="F:ATP binding"/>
    <property type="evidence" value="ECO:0007669"/>
    <property type="project" value="UniProtKB-KW"/>
</dbReference>
<comment type="caution">
    <text evidence="6">The sequence shown here is derived from an EMBL/GenBank/DDBJ whole genome shotgun (WGS) entry which is preliminary data.</text>
</comment>
<evidence type="ECO:0000256" key="1">
    <source>
        <dbReference type="ARBA" id="ARBA00022598"/>
    </source>
</evidence>
<protein>
    <recommendedName>
        <fullName evidence="5">Mur ligase central domain-containing protein</fullName>
    </recommendedName>
</protein>
<dbReference type="InterPro" id="IPR013221">
    <property type="entry name" value="Mur_ligase_cen"/>
</dbReference>
<dbReference type="GO" id="GO:0016881">
    <property type="term" value="F:acid-amino acid ligase activity"/>
    <property type="evidence" value="ECO:0007669"/>
    <property type="project" value="InterPro"/>
</dbReference>
<keyword evidence="2" id="KW-0547">Nucleotide-binding</keyword>
<feature type="domain" description="Mur ligase central" evidence="5">
    <location>
        <begin position="136"/>
        <end position="274"/>
    </location>
</feature>
<dbReference type="Gene3D" id="3.90.190.20">
    <property type="entry name" value="Mur ligase, C-terminal domain"/>
    <property type="match status" value="1"/>
</dbReference>
<feature type="transmembrane region" description="Helical" evidence="4">
    <location>
        <begin position="83"/>
        <end position="106"/>
    </location>
</feature>
<evidence type="ECO:0000313" key="7">
    <source>
        <dbReference type="Proteomes" id="UP000178040"/>
    </source>
</evidence>
<keyword evidence="4" id="KW-0472">Membrane</keyword>
<proteinExistence type="predicted"/>
<dbReference type="Proteomes" id="UP000178040">
    <property type="component" value="Unassembled WGS sequence"/>
</dbReference>
<evidence type="ECO:0000256" key="4">
    <source>
        <dbReference type="SAM" id="Phobius"/>
    </source>
</evidence>
<feature type="transmembrane region" description="Helical" evidence="4">
    <location>
        <begin position="57"/>
        <end position="77"/>
    </location>
</feature>
<feature type="transmembrane region" description="Helical" evidence="4">
    <location>
        <begin position="6"/>
        <end position="22"/>
    </location>
</feature>
<dbReference type="Pfam" id="PF08245">
    <property type="entry name" value="Mur_ligase_M"/>
    <property type="match status" value="1"/>
</dbReference>
<reference evidence="6 7" key="1">
    <citation type="journal article" date="2016" name="Nat. Commun.">
        <title>Thousands of microbial genomes shed light on interconnected biogeochemical processes in an aquifer system.</title>
        <authorList>
            <person name="Anantharaman K."/>
            <person name="Brown C.T."/>
            <person name="Hug L.A."/>
            <person name="Sharon I."/>
            <person name="Castelle C.J."/>
            <person name="Probst A.J."/>
            <person name="Thomas B.C."/>
            <person name="Singh A."/>
            <person name="Wilkins M.J."/>
            <person name="Karaoz U."/>
            <person name="Brodie E.L."/>
            <person name="Williams K.H."/>
            <person name="Hubbard S.S."/>
            <person name="Banfield J.F."/>
        </authorList>
    </citation>
    <scope>NUCLEOTIDE SEQUENCE [LARGE SCALE GENOMIC DNA]</scope>
</reference>
<evidence type="ECO:0000259" key="5">
    <source>
        <dbReference type="Pfam" id="PF08245"/>
    </source>
</evidence>
<gene>
    <name evidence="6" type="ORF">A3B40_01035</name>
</gene>
<dbReference type="SUPFAM" id="SSF53244">
    <property type="entry name" value="MurD-like peptide ligases, peptide-binding domain"/>
    <property type="match status" value="1"/>
</dbReference>